<evidence type="ECO:0000313" key="3">
    <source>
        <dbReference type="Proteomes" id="UP000503018"/>
    </source>
</evidence>
<protein>
    <submittedName>
        <fullName evidence="2">Glycosyltransferase</fullName>
    </submittedName>
</protein>
<dbReference type="InterPro" id="IPR001173">
    <property type="entry name" value="Glyco_trans_2-like"/>
</dbReference>
<dbReference type="KEGG" id="slan:GV829_01325"/>
<keyword evidence="2" id="KW-0808">Transferase</keyword>
<dbReference type="EMBL" id="CP053015">
    <property type="protein sequence ID" value="QJQ31246.1"/>
    <property type="molecule type" value="Genomic_DNA"/>
</dbReference>
<dbReference type="Gene3D" id="3.90.550.10">
    <property type="entry name" value="Spore Coat Polysaccharide Biosynthesis Protein SpsA, Chain A"/>
    <property type="match status" value="1"/>
</dbReference>
<dbReference type="PANTHER" id="PTHR43685">
    <property type="entry name" value="GLYCOSYLTRANSFERASE"/>
    <property type="match status" value="1"/>
</dbReference>
<sequence length="335" mass="37022">MPINQPAAPRVSIVMPVYNVERYVAEAIDSVLAQTFHDWELLVIDDGGSDRSIDIAAEYCDPRIRIIAQRNRGLAGARNTGIAHARGDYIALLDSDDRWLPEKLALHVIHLDAAPNVDVSYSASRFIDGAGNALRQTQTPRLHDITPQLILCRNPVGNGSAAVIRRSALDLIAFVHPDEPDRTCWFDESFRQSEDIELWVRLAVQAQACFDGIAPELTEYRIVAGGLSANIARQFESWERMIAKTASYAPEFVGRHGDRARAYQLRYLARRSVQLGDGSFALSLVAQALKASVRPLVEEPRKTLVTLGAALVARLVDADRFSRLASRWTGGRAVA</sequence>
<keyword evidence="3" id="KW-1185">Reference proteome</keyword>
<reference evidence="2 3" key="1">
    <citation type="submission" date="2020-01" db="EMBL/GenBank/DDBJ databases">
        <title>Sphingomonas sp. strain CSW-10.</title>
        <authorList>
            <person name="Chen W.-M."/>
        </authorList>
    </citation>
    <scope>NUCLEOTIDE SEQUENCE [LARGE SCALE GENOMIC DNA]</scope>
    <source>
        <strain evidence="2 3">CSW-10</strain>
    </source>
</reference>
<proteinExistence type="predicted"/>
<organism evidence="2 3">
    <name type="scientific">Sphingomonas lacunae</name>
    <dbReference type="NCBI Taxonomy" id="2698828"/>
    <lineage>
        <taxon>Bacteria</taxon>
        <taxon>Pseudomonadati</taxon>
        <taxon>Pseudomonadota</taxon>
        <taxon>Alphaproteobacteria</taxon>
        <taxon>Sphingomonadales</taxon>
        <taxon>Sphingomonadaceae</taxon>
        <taxon>Sphingomonas</taxon>
    </lineage>
</organism>
<evidence type="ECO:0000313" key="2">
    <source>
        <dbReference type="EMBL" id="QJQ31246.1"/>
    </source>
</evidence>
<feature type="domain" description="Glycosyltransferase 2-like" evidence="1">
    <location>
        <begin position="12"/>
        <end position="170"/>
    </location>
</feature>
<dbReference type="SUPFAM" id="SSF53448">
    <property type="entry name" value="Nucleotide-diphospho-sugar transferases"/>
    <property type="match status" value="1"/>
</dbReference>
<dbReference type="InterPro" id="IPR050834">
    <property type="entry name" value="Glycosyltransf_2"/>
</dbReference>
<dbReference type="PANTHER" id="PTHR43685:SF11">
    <property type="entry name" value="GLYCOSYLTRANSFERASE TAGX-RELATED"/>
    <property type="match status" value="1"/>
</dbReference>
<dbReference type="InterPro" id="IPR029044">
    <property type="entry name" value="Nucleotide-diphossugar_trans"/>
</dbReference>
<dbReference type="AlphaFoldDB" id="A0A6M4ARA0"/>
<gene>
    <name evidence="2" type="ORF">GV829_01325</name>
</gene>
<name>A0A6M4ARA0_9SPHN</name>
<accession>A0A6M4ARA0</accession>
<dbReference type="GO" id="GO:0016740">
    <property type="term" value="F:transferase activity"/>
    <property type="evidence" value="ECO:0007669"/>
    <property type="project" value="UniProtKB-KW"/>
</dbReference>
<dbReference type="Proteomes" id="UP000503018">
    <property type="component" value="Chromosome"/>
</dbReference>
<dbReference type="Pfam" id="PF00535">
    <property type="entry name" value="Glycos_transf_2"/>
    <property type="match status" value="1"/>
</dbReference>
<evidence type="ECO:0000259" key="1">
    <source>
        <dbReference type="Pfam" id="PF00535"/>
    </source>
</evidence>
<dbReference type="RefSeq" id="WP_169943463.1">
    <property type="nucleotide sequence ID" value="NZ_CP053015.1"/>
</dbReference>